<dbReference type="Proteomes" id="UP001154078">
    <property type="component" value="Chromosome 9"/>
</dbReference>
<dbReference type="OrthoDB" id="8061312at2759"/>
<accession>A0A9P0BJE9</accession>
<proteinExistence type="predicted"/>
<reference evidence="1" key="1">
    <citation type="submission" date="2021-12" db="EMBL/GenBank/DDBJ databases">
        <authorList>
            <person name="King R."/>
        </authorList>
    </citation>
    <scope>NUCLEOTIDE SEQUENCE</scope>
</reference>
<evidence type="ECO:0000313" key="2">
    <source>
        <dbReference type="Proteomes" id="UP001154078"/>
    </source>
</evidence>
<gene>
    <name evidence="1" type="ORF">MELIAE_LOCUS13259</name>
</gene>
<name>A0A9P0BJE9_BRAAE</name>
<sequence>MPGIPQGSPGKNVRRLLGAELGGKKGVCAGFGELCAQEEREAQRAIKEIGDFQLLSGNGESSITCVQKHVHGVIGSRTIPYLGYSRDEDGKIIQNQMRPPRTQKFCNSIFCATNRKHCASFSKKELQKVFHEFWNYVGRTKSYVTSLIDLIPKKHARVLNVSRRSGTYKYHLIKDKQKPVCKKMFLGSLGLGVHGAILG</sequence>
<dbReference type="EMBL" id="OV121140">
    <property type="protein sequence ID" value="CAH0564801.1"/>
    <property type="molecule type" value="Genomic_DNA"/>
</dbReference>
<organism evidence="1 2">
    <name type="scientific">Brassicogethes aeneus</name>
    <name type="common">Rape pollen beetle</name>
    <name type="synonym">Meligethes aeneus</name>
    <dbReference type="NCBI Taxonomy" id="1431903"/>
    <lineage>
        <taxon>Eukaryota</taxon>
        <taxon>Metazoa</taxon>
        <taxon>Ecdysozoa</taxon>
        <taxon>Arthropoda</taxon>
        <taxon>Hexapoda</taxon>
        <taxon>Insecta</taxon>
        <taxon>Pterygota</taxon>
        <taxon>Neoptera</taxon>
        <taxon>Endopterygota</taxon>
        <taxon>Coleoptera</taxon>
        <taxon>Polyphaga</taxon>
        <taxon>Cucujiformia</taxon>
        <taxon>Nitidulidae</taxon>
        <taxon>Meligethinae</taxon>
        <taxon>Brassicogethes</taxon>
    </lineage>
</organism>
<protein>
    <submittedName>
        <fullName evidence="1">Uncharacterized protein</fullName>
    </submittedName>
</protein>
<keyword evidence="2" id="KW-1185">Reference proteome</keyword>
<evidence type="ECO:0000313" key="1">
    <source>
        <dbReference type="EMBL" id="CAH0564801.1"/>
    </source>
</evidence>
<dbReference type="AlphaFoldDB" id="A0A9P0BJE9"/>